<dbReference type="InterPro" id="IPR043128">
    <property type="entry name" value="Rev_trsase/Diguanyl_cyclase"/>
</dbReference>
<protein>
    <recommendedName>
        <fullName evidence="1">diguanylate cyclase</fullName>
        <ecNumber evidence="1">2.7.7.65</ecNumber>
    </recommendedName>
</protein>
<dbReference type="Pfam" id="PF00990">
    <property type="entry name" value="GGDEF"/>
    <property type="match status" value="1"/>
</dbReference>
<accession>A0ABY5RNC1</accession>
<dbReference type="EC" id="2.7.7.65" evidence="1"/>
<name>A0ABY5RNC1_9HYPH</name>
<dbReference type="GO" id="GO:0052621">
    <property type="term" value="F:diguanylate cyclase activity"/>
    <property type="evidence" value="ECO:0007669"/>
    <property type="project" value="UniProtKB-EC"/>
</dbReference>
<dbReference type="Proteomes" id="UP001017257">
    <property type="component" value="Chromosome"/>
</dbReference>
<sequence length="286" mass="31754">MAALLQGWANSQQAVGLFDEQDRLQYVNVVYREIFLGGQEGAFTLSDLLRYGFKNRTGTVIESGDVEAFITDLYTRRRKVGPHQAFETDLMDGRWFFMNQTVLPNGWVLIVGTDITALKHNEKTLRQEAETDPLTGLANRRRMFGLLDRALAGLATEPLCLALVDIDRFKGINDRFGHPAGDAVLKHFADLARHRLGDAGSFGRLVVRSSCCSCPAWTSAGRKDCFTGSARTSRPCRSAAAGRPSFTRSAPGLPRRPPRTALRRLCSGRIRRFISPRRPDATGSRP</sequence>
<keyword evidence="6" id="KW-1185">Reference proteome</keyword>
<dbReference type="SUPFAM" id="SSF55073">
    <property type="entry name" value="Nucleotide cyclase"/>
    <property type="match status" value="1"/>
</dbReference>
<dbReference type="EMBL" id="CP102845">
    <property type="protein sequence ID" value="UVF18458.1"/>
    <property type="molecule type" value="Genomic_DNA"/>
</dbReference>
<dbReference type="InterPro" id="IPR000160">
    <property type="entry name" value="GGDEF_dom"/>
</dbReference>
<keyword evidence="5" id="KW-0808">Transferase</keyword>
<dbReference type="Gene3D" id="3.30.70.270">
    <property type="match status" value="1"/>
</dbReference>
<evidence type="ECO:0000259" key="4">
    <source>
        <dbReference type="SMART" id="SM00267"/>
    </source>
</evidence>
<dbReference type="InterPro" id="IPR050469">
    <property type="entry name" value="Diguanylate_Cyclase"/>
</dbReference>
<feature type="domain" description="GGDEF" evidence="4">
    <location>
        <begin position="118"/>
        <end position="275"/>
    </location>
</feature>
<organism evidence="5 6">
    <name type="scientific">Microvirga terrae</name>
    <dbReference type="NCBI Taxonomy" id="2740529"/>
    <lineage>
        <taxon>Bacteria</taxon>
        <taxon>Pseudomonadati</taxon>
        <taxon>Pseudomonadota</taxon>
        <taxon>Alphaproteobacteria</taxon>
        <taxon>Hyphomicrobiales</taxon>
        <taxon>Methylobacteriaceae</taxon>
        <taxon>Microvirga</taxon>
    </lineage>
</organism>
<reference evidence="5" key="1">
    <citation type="submission" date="2022-08" db="EMBL/GenBank/DDBJ databases">
        <title>Microvirga terrae sp. nov., isolated from soil.</title>
        <authorList>
            <person name="Kim K.H."/>
            <person name="Seo Y.L."/>
            <person name="Kim J.M."/>
            <person name="Lee J.K."/>
            <person name="Han D.M."/>
            <person name="Jeon C.O."/>
        </authorList>
    </citation>
    <scope>NUCLEOTIDE SEQUENCE</scope>
    <source>
        <strain evidence="5">R24</strain>
    </source>
</reference>
<proteinExistence type="predicted"/>
<gene>
    <name evidence="5" type="ORF">HPT29_018470</name>
</gene>
<evidence type="ECO:0000256" key="1">
    <source>
        <dbReference type="ARBA" id="ARBA00012528"/>
    </source>
</evidence>
<dbReference type="Pfam" id="PF12860">
    <property type="entry name" value="PAS_7"/>
    <property type="match status" value="1"/>
</dbReference>
<dbReference type="CDD" id="cd01949">
    <property type="entry name" value="GGDEF"/>
    <property type="match status" value="1"/>
</dbReference>
<dbReference type="NCBIfam" id="TIGR00254">
    <property type="entry name" value="GGDEF"/>
    <property type="match status" value="1"/>
</dbReference>
<keyword evidence="5" id="KW-0548">Nucleotidyltransferase</keyword>
<evidence type="ECO:0000313" key="6">
    <source>
        <dbReference type="Proteomes" id="UP001017257"/>
    </source>
</evidence>
<dbReference type="PANTHER" id="PTHR45138:SF9">
    <property type="entry name" value="DIGUANYLATE CYCLASE DGCM-RELATED"/>
    <property type="match status" value="1"/>
</dbReference>
<dbReference type="SMART" id="SM00267">
    <property type="entry name" value="GGDEF"/>
    <property type="match status" value="1"/>
</dbReference>
<evidence type="ECO:0000313" key="5">
    <source>
        <dbReference type="EMBL" id="UVF18458.1"/>
    </source>
</evidence>
<evidence type="ECO:0000256" key="3">
    <source>
        <dbReference type="SAM" id="MobiDB-lite"/>
    </source>
</evidence>
<evidence type="ECO:0000256" key="2">
    <source>
        <dbReference type="ARBA" id="ARBA00034247"/>
    </source>
</evidence>
<comment type="catalytic activity">
    <reaction evidence="2">
        <text>2 GTP = 3',3'-c-di-GMP + 2 diphosphate</text>
        <dbReference type="Rhea" id="RHEA:24898"/>
        <dbReference type="ChEBI" id="CHEBI:33019"/>
        <dbReference type="ChEBI" id="CHEBI:37565"/>
        <dbReference type="ChEBI" id="CHEBI:58805"/>
        <dbReference type="EC" id="2.7.7.65"/>
    </reaction>
</comment>
<dbReference type="PANTHER" id="PTHR45138">
    <property type="entry name" value="REGULATORY COMPONENTS OF SENSORY TRANSDUCTION SYSTEM"/>
    <property type="match status" value="1"/>
</dbReference>
<feature type="region of interest" description="Disordered" evidence="3">
    <location>
        <begin position="237"/>
        <end position="258"/>
    </location>
</feature>
<dbReference type="InterPro" id="IPR029787">
    <property type="entry name" value="Nucleotide_cyclase"/>
</dbReference>